<dbReference type="Proteomes" id="UP000502415">
    <property type="component" value="Chromosome"/>
</dbReference>
<keyword evidence="3" id="KW-1185">Reference proteome</keyword>
<evidence type="ECO:0000259" key="1">
    <source>
        <dbReference type="Pfam" id="PF15579"/>
    </source>
</evidence>
<protein>
    <recommendedName>
        <fullName evidence="1">Immunity protein 52 domain-containing protein</fullName>
    </recommendedName>
</protein>
<proteinExistence type="predicted"/>
<dbReference type="RefSeq" id="WP_169434479.1">
    <property type="nucleotide sequence ID" value="NZ_CP051685.1"/>
</dbReference>
<evidence type="ECO:0000313" key="3">
    <source>
        <dbReference type="Proteomes" id="UP000502415"/>
    </source>
</evidence>
<reference evidence="2 3" key="1">
    <citation type="submission" date="2020-04" db="EMBL/GenBank/DDBJ databases">
        <title>Genome sequencing of novel species.</title>
        <authorList>
            <person name="Heo J."/>
            <person name="Kim S.-J."/>
            <person name="Kim J.-S."/>
            <person name="Hong S.-B."/>
            <person name="Kwon S.-W."/>
        </authorList>
    </citation>
    <scope>NUCLEOTIDE SEQUENCE [LARGE SCALE GENOMIC DNA]</scope>
    <source>
        <strain evidence="2 3">GN2-R2</strain>
    </source>
</reference>
<dbReference type="Pfam" id="PF15579">
    <property type="entry name" value="Imm52"/>
    <property type="match status" value="1"/>
</dbReference>
<sequence>MKRPYELTAIFRHAIDLNVMTMLDELYGLVPDLLACSPMLDGWLLKGNTKAEALLYDVFGPSGPTASAIAVLTESLKHDVDPRIVSMWNGREGSEGASVQYVGRPAPETSMLVLRAKPGAFTNEWEAAADLLRSSIGLLHPTVVTLDSAGYFDKKVFKDRPGIGWMLYLPKVLTAQQVPEARALVPVLGADKKQIGTIVVTVTDEPFSDENPEHVKIANAIEIRLVDQDLLPRYADL</sequence>
<gene>
    <name evidence="2" type="ORF">HH212_05550</name>
</gene>
<dbReference type="KEGG" id="mfy:HH212_05550"/>
<dbReference type="EMBL" id="CP051685">
    <property type="protein sequence ID" value="QJD99554.1"/>
    <property type="molecule type" value="Genomic_DNA"/>
</dbReference>
<dbReference type="AlphaFoldDB" id="A0A7Z2VV97"/>
<feature type="domain" description="Immunity protein 52" evidence="1">
    <location>
        <begin position="30"/>
        <end position="231"/>
    </location>
</feature>
<organism evidence="2 3">
    <name type="scientific">Massilia forsythiae</name>
    <dbReference type="NCBI Taxonomy" id="2728020"/>
    <lineage>
        <taxon>Bacteria</taxon>
        <taxon>Pseudomonadati</taxon>
        <taxon>Pseudomonadota</taxon>
        <taxon>Betaproteobacteria</taxon>
        <taxon>Burkholderiales</taxon>
        <taxon>Oxalobacteraceae</taxon>
        <taxon>Telluria group</taxon>
        <taxon>Massilia</taxon>
    </lineage>
</organism>
<evidence type="ECO:0000313" key="2">
    <source>
        <dbReference type="EMBL" id="QJD99554.1"/>
    </source>
</evidence>
<name>A0A7Z2VV97_9BURK</name>
<accession>A0A7Z2VV97</accession>
<dbReference type="InterPro" id="IPR028969">
    <property type="entry name" value="Imm52"/>
</dbReference>